<dbReference type="HAMAP" id="MF_00337">
    <property type="entry name" value="Exonuc_7_S"/>
    <property type="match status" value="1"/>
</dbReference>
<dbReference type="Proteomes" id="UP000249061">
    <property type="component" value="Unassembled WGS sequence"/>
</dbReference>
<dbReference type="Pfam" id="PF02609">
    <property type="entry name" value="Exonuc_VII_S"/>
    <property type="match status" value="1"/>
</dbReference>
<dbReference type="GO" id="GO:0006308">
    <property type="term" value="P:DNA catabolic process"/>
    <property type="evidence" value="ECO:0007669"/>
    <property type="project" value="UniProtKB-UniRule"/>
</dbReference>
<dbReference type="PANTHER" id="PTHR34137">
    <property type="entry name" value="EXODEOXYRIBONUCLEASE 7 SMALL SUBUNIT"/>
    <property type="match status" value="1"/>
</dbReference>
<name>A0A2W5TUA6_9BACT</name>
<evidence type="ECO:0000256" key="4">
    <source>
        <dbReference type="ARBA" id="ARBA00022801"/>
    </source>
</evidence>
<accession>A0A2W5TUA6</accession>
<dbReference type="GO" id="GO:0009318">
    <property type="term" value="C:exodeoxyribonuclease VII complex"/>
    <property type="evidence" value="ECO:0007669"/>
    <property type="project" value="UniProtKB-UniRule"/>
</dbReference>
<comment type="caution">
    <text evidence="8">The sequence shown here is derived from an EMBL/GenBank/DDBJ whole genome shotgun (WGS) entry which is preliminary data.</text>
</comment>
<evidence type="ECO:0000256" key="5">
    <source>
        <dbReference type="ARBA" id="ARBA00022839"/>
    </source>
</evidence>
<dbReference type="EMBL" id="QFQP01000002">
    <property type="protein sequence ID" value="PZR17637.1"/>
    <property type="molecule type" value="Genomic_DNA"/>
</dbReference>
<comment type="catalytic activity">
    <reaction evidence="6">
        <text>Exonucleolytic cleavage in either 5'- to 3'- or 3'- to 5'-direction to yield nucleoside 5'-phosphates.</text>
        <dbReference type="EC" id="3.1.11.6"/>
    </reaction>
</comment>
<evidence type="ECO:0000256" key="3">
    <source>
        <dbReference type="ARBA" id="ARBA00022722"/>
    </source>
</evidence>
<evidence type="ECO:0000256" key="6">
    <source>
        <dbReference type="HAMAP-Rule" id="MF_00337"/>
    </source>
</evidence>
<evidence type="ECO:0000256" key="7">
    <source>
        <dbReference type="SAM" id="MobiDB-lite"/>
    </source>
</evidence>
<evidence type="ECO:0000256" key="2">
    <source>
        <dbReference type="ARBA" id="ARBA00022490"/>
    </source>
</evidence>
<dbReference type="PANTHER" id="PTHR34137:SF1">
    <property type="entry name" value="EXODEOXYRIBONUCLEASE 7 SMALL SUBUNIT"/>
    <property type="match status" value="1"/>
</dbReference>
<keyword evidence="2 6" id="KW-0963">Cytoplasm</keyword>
<dbReference type="InterPro" id="IPR037004">
    <property type="entry name" value="Exonuc_VII_ssu_sf"/>
</dbReference>
<keyword evidence="3 6" id="KW-0540">Nuclease</keyword>
<comment type="function">
    <text evidence="6">Bidirectionally degrades single-stranded DNA into large acid-insoluble oligonucleotides, which are then degraded further into small acid-soluble oligonucleotides.</text>
</comment>
<evidence type="ECO:0000313" key="8">
    <source>
        <dbReference type="EMBL" id="PZR17637.1"/>
    </source>
</evidence>
<organism evidence="8 9">
    <name type="scientific">Archangium gephyra</name>
    <dbReference type="NCBI Taxonomy" id="48"/>
    <lineage>
        <taxon>Bacteria</taxon>
        <taxon>Pseudomonadati</taxon>
        <taxon>Myxococcota</taxon>
        <taxon>Myxococcia</taxon>
        <taxon>Myxococcales</taxon>
        <taxon>Cystobacterineae</taxon>
        <taxon>Archangiaceae</taxon>
        <taxon>Archangium</taxon>
    </lineage>
</organism>
<feature type="compositionally biased region" description="Low complexity" evidence="7">
    <location>
        <begin position="85"/>
        <end position="96"/>
    </location>
</feature>
<dbReference type="NCBIfam" id="TIGR01280">
    <property type="entry name" value="xseB"/>
    <property type="match status" value="1"/>
</dbReference>
<feature type="region of interest" description="Disordered" evidence="7">
    <location>
        <begin position="85"/>
        <end position="112"/>
    </location>
</feature>
<comment type="subunit">
    <text evidence="6">Heterooligomer composed of large and small subunits.</text>
</comment>
<dbReference type="GO" id="GO:0008855">
    <property type="term" value="F:exodeoxyribonuclease VII activity"/>
    <property type="evidence" value="ECO:0007669"/>
    <property type="project" value="UniProtKB-UniRule"/>
</dbReference>
<evidence type="ECO:0000256" key="1">
    <source>
        <dbReference type="ARBA" id="ARBA00009998"/>
    </source>
</evidence>
<keyword evidence="5 6" id="KW-0269">Exonuclease</keyword>
<evidence type="ECO:0000313" key="9">
    <source>
        <dbReference type="Proteomes" id="UP000249061"/>
    </source>
</evidence>
<keyword evidence="4 6" id="KW-0378">Hydrolase</keyword>
<dbReference type="EC" id="3.1.11.6" evidence="6"/>
<dbReference type="AlphaFoldDB" id="A0A2W5TUA6"/>
<reference evidence="8 9" key="1">
    <citation type="submission" date="2017-08" db="EMBL/GenBank/DDBJ databases">
        <title>Infants hospitalized years apart are colonized by the same room-sourced microbial strains.</title>
        <authorList>
            <person name="Brooks B."/>
            <person name="Olm M.R."/>
            <person name="Firek B.A."/>
            <person name="Baker R."/>
            <person name="Thomas B.C."/>
            <person name="Morowitz M.J."/>
            <person name="Banfield J.F."/>
        </authorList>
    </citation>
    <scope>NUCLEOTIDE SEQUENCE [LARGE SCALE GENOMIC DNA]</scope>
    <source>
        <strain evidence="8">S2_003_000_R2_14</strain>
    </source>
</reference>
<proteinExistence type="inferred from homology"/>
<comment type="similarity">
    <text evidence="1 6">Belongs to the XseB family.</text>
</comment>
<comment type="subcellular location">
    <subcellularLocation>
        <location evidence="6">Cytoplasm</location>
    </subcellularLocation>
</comment>
<sequence length="112" mass="12006">MAKEKNAARGQYGEVVTRLQQIVESLEGGELSLEESLERFEQGIGLVKQAEGILGDAEKRIEQLLSDDGRTVPLKVAETAAVEPPRVAAPAKKPVTTPSPAPVAELEDDVPF</sequence>
<dbReference type="Gene3D" id="1.10.287.1040">
    <property type="entry name" value="Exonuclease VII, small subunit"/>
    <property type="match status" value="1"/>
</dbReference>
<dbReference type="GO" id="GO:0005829">
    <property type="term" value="C:cytosol"/>
    <property type="evidence" value="ECO:0007669"/>
    <property type="project" value="TreeGrafter"/>
</dbReference>
<dbReference type="SUPFAM" id="SSF116842">
    <property type="entry name" value="XseB-like"/>
    <property type="match status" value="1"/>
</dbReference>
<dbReference type="InterPro" id="IPR003761">
    <property type="entry name" value="Exonuc_VII_S"/>
</dbReference>
<gene>
    <name evidence="6 8" type="primary">xseB</name>
    <name evidence="8" type="ORF">DI536_04820</name>
</gene>
<protein>
    <recommendedName>
        <fullName evidence="6">Exodeoxyribonuclease 7 small subunit</fullName>
        <ecNumber evidence="6">3.1.11.6</ecNumber>
    </recommendedName>
    <alternativeName>
        <fullName evidence="6">Exodeoxyribonuclease VII small subunit</fullName>
        <shortName evidence="6">Exonuclease VII small subunit</shortName>
    </alternativeName>
</protein>